<dbReference type="InterPro" id="IPR008274">
    <property type="entry name" value="AldOxase/xan_DH_MoCoBD1"/>
</dbReference>
<evidence type="ECO:0000256" key="4">
    <source>
        <dbReference type="ARBA" id="ARBA00022505"/>
    </source>
</evidence>
<reference evidence="16" key="1">
    <citation type="submission" date="2022-11" db="UniProtKB">
        <authorList>
            <consortium name="WormBaseParasite"/>
        </authorList>
    </citation>
    <scope>IDENTIFICATION</scope>
</reference>
<comment type="similarity">
    <text evidence="3">Belongs to the xanthine dehydrogenase family.</text>
</comment>
<dbReference type="GO" id="GO:0016491">
    <property type="term" value="F:oxidoreductase activity"/>
    <property type="evidence" value="ECO:0007669"/>
    <property type="project" value="UniProtKB-KW"/>
</dbReference>
<keyword evidence="5" id="KW-0285">Flavoprotein</keyword>
<dbReference type="InterPro" id="IPR037165">
    <property type="entry name" value="AldOxase/xan_DH_Mopterin-bd_sf"/>
</dbReference>
<keyword evidence="9" id="KW-0560">Oxidoreductase</keyword>
<feature type="domain" description="Aldehyde oxidase/xanthine dehydrogenase second molybdopterin binding" evidence="14">
    <location>
        <begin position="212"/>
        <end position="374"/>
    </location>
</feature>
<evidence type="ECO:0000256" key="1">
    <source>
        <dbReference type="ARBA" id="ARBA00001924"/>
    </source>
</evidence>
<evidence type="ECO:0000313" key="16">
    <source>
        <dbReference type="WBParaSite" id="ACRNAN_scaffold14576.g33068.t1"/>
    </source>
</evidence>
<evidence type="ECO:0000259" key="13">
    <source>
        <dbReference type="Pfam" id="PF02738"/>
    </source>
</evidence>
<dbReference type="Gene3D" id="3.30.365.10">
    <property type="entry name" value="Aldehyde oxidase/xanthine dehydrogenase, molybdopterin binding domain"/>
    <property type="match status" value="3"/>
</dbReference>
<protein>
    <submittedName>
        <fullName evidence="16">Xanthine dehydrogenase</fullName>
    </submittedName>
</protein>
<keyword evidence="11" id="KW-0411">Iron-sulfur</keyword>
<evidence type="ECO:0000259" key="14">
    <source>
        <dbReference type="Pfam" id="PF20256"/>
    </source>
</evidence>
<keyword evidence="8" id="KW-0274">FAD</keyword>
<dbReference type="GO" id="GO:0051537">
    <property type="term" value="F:2 iron, 2 sulfur cluster binding"/>
    <property type="evidence" value="ECO:0007669"/>
    <property type="project" value="UniProtKB-KW"/>
</dbReference>
<dbReference type="InterPro" id="IPR046867">
    <property type="entry name" value="AldOxase/xan_DH_MoCoBD2"/>
</dbReference>
<dbReference type="FunFam" id="3.30.365.10:FF:000002">
    <property type="entry name" value="Xanthine dehydrogenase oxidase"/>
    <property type="match status" value="1"/>
</dbReference>
<dbReference type="Pfam" id="PF02738">
    <property type="entry name" value="MoCoBD_1"/>
    <property type="match status" value="1"/>
</dbReference>
<dbReference type="SUPFAM" id="SSF56003">
    <property type="entry name" value="Molybdenum cofactor-binding domain"/>
    <property type="match status" value="1"/>
</dbReference>
<dbReference type="PANTHER" id="PTHR45444:SF3">
    <property type="entry name" value="XANTHINE DEHYDROGENASE"/>
    <property type="match status" value="1"/>
</dbReference>
<keyword evidence="7" id="KW-0479">Metal-binding</keyword>
<evidence type="ECO:0000256" key="9">
    <source>
        <dbReference type="ARBA" id="ARBA00023002"/>
    </source>
</evidence>
<evidence type="ECO:0000256" key="7">
    <source>
        <dbReference type="ARBA" id="ARBA00022723"/>
    </source>
</evidence>
<comment type="cofactor">
    <cofactor evidence="1">
        <name>Mo-molybdopterin</name>
        <dbReference type="ChEBI" id="CHEBI:71302"/>
    </cofactor>
</comment>
<evidence type="ECO:0000256" key="11">
    <source>
        <dbReference type="ARBA" id="ARBA00023014"/>
    </source>
</evidence>
<evidence type="ECO:0000256" key="3">
    <source>
        <dbReference type="ARBA" id="ARBA00006849"/>
    </source>
</evidence>
<keyword evidence="10" id="KW-0408">Iron</keyword>
<dbReference type="PANTHER" id="PTHR45444">
    <property type="entry name" value="XANTHINE DEHYDROGENASE"/>
    <property type="match status" value="1"/>
</dbReference>
<evidence type="ECO:0000256" key="2">
    <source>
        <dbReference type="ARBA" id="ARBA00001974"/>
    </source>
</evidence>
<dbReference type="AlphaFoldDB" id="A0A914CVJ7"/>
<proteinExistence type="inferred from homology"/>
<comment type="cofactor">
    <cofactor evidence="2">
        <name>FAD</name>
        <dbReference type="ChEBI" id="CHEBI:57692"/>
    </cofactor>
</comment>
<evidence type="ECO:0000256" key="8">
    <source>
        <dbReference type="ARBA" id="ARBA00022827"/>
    </source>
</evidence>
<feature type="domain" description="Aldehyde oxidase/xanthine dehydrogenase first molybdopterin binding" evidence="13">
    <location>
        <begin position="1"/>
        <end position="187"/>
    </location>
</feature>
<comment type="cofactor">
    <cofactor evidence="12">
        <name>[2Fe-2S] cluster</name>
        <dbReference type="ChEBI" id="CHEBI:190135"/>
    </cofactor>
</comment>
<dbReference type="GO" id="GO:0005506">
    <property type="term" value="F:iron ion binding"/>
    <property type="evidence" value="ECO:0007669"/>
    <property type="project" value="InterPro"/>
</dbReference>
<dbReference type="FunFam" id="3.30.365.10:FF:000003">
    <property type="entry name" value="Aldehyde oxidase 1"/>
    <property type="match status" value="1"/>
</dbReference>
<evidence type="ECO:0000256" key="10">
    <source>
        <dbReference type="ARBA" id="ARBA00023004"/>
    </source>
</evidence>
<organism evidence="15 16">
    <name type="scientific">Acrobeloides nanus</name>
    <dbReference type="NCBI Taxonomy" id="290746"/>
    <lineage>
        <taxon>Eukaryota</taxon>
        <taxon>Metazoa</taxon>
        <taxon>Ecdysozoa</taxon>
        <taxon>Nematoda</taxon>
        <taxon>Chromadorea</taxon>
        <taxon>Rhabditida</taxon>
        <taxon>Tylenchina</taxon>
        <taxon>Cephalobomorpha</taxon>
        <taxon>Cephaloboidea</taxon>
        <taxon>Cephalobidae</taxon>
        <taxon>Acrobeloides</taxon>
    </lineage>
</organism>
<keyword evidence="4" id="KW-0500">Molybdenum</keyword>
<evidence type="ECO:0000256" key="5">
    <source>
        <dbReference type="ARBA" id="ARBA00022630"/>
    </source>
</evidence>
<evidence type="ECO:0000256" key="6">
    <source>
        <dbReference type="ARBA" id="ARBA00022714"/>
    </source>
</evidence>
<dbReference type="WBParaSite" id="ACRNAN_scaffold14576.g33068.t1">
    <property type="protein sequence ID" value="ACRNAN_scaffold14576.g33068.t1"/>
    <property type="gene ID" value="ACRNAN_scaffold14576.g33068"/>
</dbReference>
<keyword evidence="6" id="KW-0001">2Fe-2S</keyword>
<name>A0A914CVJ7_9BILA</name>
<accession>A0A914CVJ7</accession>
<evidence type="ECO:0000313" key="15">
    <source>
        <dbReference type="Proteomes" id="UP000887540"/>
    </source>
</evidence>
<keyword evidence="15" id="KW-1185">Reference proteome</keyword>
<sequence>MTVISGTQCVSSVQGEISDVLGIPRHKIDVKVKRVGGAFGGKETTAGMFASATAVAAHKLRRPIRVLVERFDDMAITGTRHPYRFDYQVAIDDDYRLLNLDVQAYSNCGATIDLSGGVMYRTMTAIENVYNIENVDFNGKLCRTNIASSTAFRGFGAPQAMFCTETIMKHIAEEFKIDVNKLREQNMYNEDDVTPYGQRLTKCNIRRCWAECLELSKYETRREEIEQFNKIHKYTKRGIYMMPTMLGIGFAEHKLLNQAGALVHIYTDGSVLISHGGMEMGQGLHTKMLQIAASCLEIDISLVHINNTSSDKVPNASPTAASGSSDLYGLAVQDACNKLNKRLKPFKDAAPNNSWKEWVMAAYSNRVPLSATGFSM</sequence>
<dbReference type="InterPro" id="IPR016208">
    <property type="entry name" value="Ald_Oxase/xanthine_DH-like"/>
</dbReference>
<dbReference type="Pfam" id="PF20256">
    <property type="entry name" value="MoCoBD_2"/>
    <property type="match status" value="1"/>
</dbReference>
<dbReference type="Proteomes" id="UP000887540">
    <property type="component" value="Unplaced"/>
</dbReference>
<evidence type="ECO:0000256" key="12">
    <source>
        <dbReference type="ARBA" id="ARBA00034078"/>
    </source>
</evidence>